<dbReference type="SUPFAM" id="SSF52172">
    <property type="entry name" value="CheY-like"/>
    <property type="match status" value="1"/>
</dbReference>
<evidence type="ECO:0000256" key="2">
    <source>
        <dbReference type="ARBA" id="ARBA00023015"/>
    </source>
</evidence>
<gene>
    <name evidence="8" type="ORF">J2Z42_000166</name>
</gene>
<dbReference type="InterPro" id="IPR039420">
    <property type="entry name" value="WalR-like"/>
</dbReference>
<organism evidence="8 9">
    <name type="scientific">Clostridium algifaecis</name>
    <dbReference type="NCBI Taxonomy" id="1472040"/>
    <lineage>
        <taxon>Bacteria</taxon>
        <taxon>Bacillati</taxon>
        <taxon>Bacillota</taxon>
        <taxon>Clostridia</taxon>
        <taxon>Eubacteriales</taxon>
        <taxon>Clostridiaceae</taxon>
        <taxon>Clostridium</taxon>
    </lineage>
</organism>
<protein>
    <recommendedName>
        <fullName evidence="1">Stage 0 sporulation protein A homolog</fullName>
    </recommendedName>
</protein>
<evidence type="ECO:0000313" key="9">
    <source>
        <dbReference type="Proteomes" id="UP001519307"/>
    </source>
</evidence>
<dbReference type="InterPro" id="IPR011006">
    <property type="entry name" value="CheY-like_superfamily"/>
</dbReference>
<dbReference type="RefSeq" id="WP_342589979.1">
    <property type="nucleotide sequence ID" value="NZ_JAGGLM010000001.1"/>
</dbReference>
<dbReference type="EMBL" id="JAGGLM010000001">
    <property type="protein sequence ID" value="MBP2031501.1"/>
    <property type="molecule type" value="Genomic_DNA"/>
</dbReference>
<comment type="caution">
    <text evidence="8">The sequence shown here is derived from an EMBL/GenBank/DDBJ whole genome shotgun (WGS) entry which is preliminary data.</text>
</comment>
<keyword evidence="9" id="KW-1185">Reference proteome</keyword>
<dbReference type="SMART" id="SM00448">
    <property type="entry name" value="REC"/>
    <property type="match status" value="1"/>
</dbReference>
<dbReference type="CDD" id="cd17574">
    <property type="entry name" value="REC_OmpR"/>
    <property type="match status" value="1"/>
</dbReference>
<dbReference type="PANTHER" id="PTHR48111:SF10">
    <property type="entry name" value="STAGE 0 SPORULATION PROTEIN A HOMOLOG"/>
    <property type="match status" value="1"/>
</dbReference>
<evidence type="ECO:0000256" key="4">
    <source>
        <dbReference type="ARBA" id="ARBA00023163"/>
    </source>
</evidence>
<name>A0ABS4KN92_9CLOT</name>
<dbReference type="GO" id="GO:0003677">
    <property type="term" value="F:DNA binding"/>
    <property type="evidence" value="ECO:0007669"/>
    <property type="project" value="UniProtKB-KW"/>
</dbReference>
<proteinExistence type="predicted"/>
<evidence type="ECO:0000256" key="1">
    <source>
        <dbReference type="ARBA" id="ARBA00018672"/>
    </source>
</evidence>
<feature type="modified residue" description="4-aspartylphosphate" evidence="6">
    <location>
        <position position="53"/>
    </location>
</feature>
<keyword evidence="6" id="KW-0597">Phosphoprotein</keyword>
<evidence type="ECO:0000256" key="6">
    <source>
        <dbReference type="PROSITE-ProRule" id="PRU00169"/>
    </source>
</evidence>
<dbReference type="InterPro" id="IPR001789">
    <property type="entry name" value="Sig_transdc_resp-reg_receiver"/>
</dbReference>
<keyword evidence="2" id="KW-0805">Transcription regulation</keyword>
<dbReference type="PROSITE" id="PS50110">
    <property type="entry name" value="RESPONSE_REGULATORY"/>
    <property type="match status" value="1"/>
</dbReference>
<evidence type="ECO:0000256" key="5">
    <source>
        <dbReference type="ARBA" id="ARBA00024867"/>
    </source>
</evidence>
<evidence type="ECO:0000256" key="3">
    <source>
        <dbReference type="ARBA" id="ARBA00023125"/>
    </source>
</evidence>
<evidence type="ECO:0000313" key="8">
    <source>
        <dbReference type="EMBL" id="MBP2031501.1"/>
    </source>
</evidence>
<dbReference type="Gene3D" id="3.40.50.2300">
    <property type="match status" value="1"/>
</dbReference>
<keyword evidence="3 8" id="KW-0238">DNA-binding</keyword>
<evidence type="ECO:0000259" key="7">
    <source>
        <dbReference type="PROSITE" id="PS50110"/>
    </source>
</evidence>
<reference evidence="8 9" key="1">
    <citation type="submission" date="2021-03" db="EMBL/GenBank/DDBJ databases">
        <title>Genomic Encyclopedia of Type Strains, Phase IV (KMG-IV): sequencing the most valuable type-strain genomes for metagenomic binning, comparative biology and taxonomic classification.</title>
        <authorList>
            <person name="Goeker M."/>
        </authorList>
    </citation>
    <scope>NUCLEOTIDE SEQUENCE [LARGE SCALE GENOMIC DNA]</scope>
    <source>
        <strain evidence="8 9">DSM 28783</strain>
    </source>
</reference>
<dbReference type="Pfam" id="PF00072">
    <property type="entry name" value="Response_reg"/>
    <property type="match status" value="1"/>
</dbReference>
<keyword evidence="4" id="KW-0804">Transcription</keyword>
<sequence length="102" mass="11654">MKESILIIDDDKDIREMIVNYFSKEGYVMQAACNGEDGLQIVKSKPISLILLDVMMPKMDGYTMIIRLREFSSIPVILLTAKDQQIDKIKGFIDGCDDYMII</sequence>
<accession>A0ABS4KN92</accession>
<dbReference type="Proteomes" id="UP001519307">
    <property type="component" value="Unassembled WGS sequence"/>
</dbReference>
<dbReference type="PANTHER" id="PTHR48111">
    <property type="entry name" value="REGULATOR OF RPOS"/>
    <property type="match status" value="1"/>
</dbReference>
<feature type="domain" description="Response regulatory" evidence="7">
    <location>
        <begin position="4"/>
        <end position="102"/>
    </location>
</feature>
<comment type="function">
    <text evidence="5">May play the central regulatory role in sporulation. It may be an element of the effector pathway responsible for the activation of sporulation genes in response to nutritional stress. Spo0A may act in concert with spo0H (a sigma factor) to control the expression of some genes that are critical to the sporulation process.</text>
</comment>